<dbReference type="Gene3D" id="2.60.120.10">
    <property type="entry name" value="Jelly Rolls"/>
    <property type="match status" value="1"/>
</dbReference>
<evidence type="ECO:0000256" key="1">
    <source>
        <dbReference type="ARBA" id="ARBA00023125"/>
    </source>
</evidence>
<keyword evidence="1" id="KW-0238">DNA-binding</keyword>
<name>A0A419VYD3_9BACT</name>
<dbReference type="GO" id="GO:0005829">
    <property type="term" value="C:cytosol"/>
    <property type="evidence" value="ECO:0007669"/>
    <property type="project" value="TreeGrafter"/>
</dbReference>
<dbReference type="Pfam" id="PF07883">
    <property type="entry name" value="Cupin_2"/>
    <property type="match status" value="1"/>
</dbReference>
<dbReference type="InterPro" id="IPR001387">
    <property type="entry name" value="Cro/C1-type_HTH"/>
</dbReference>
<dbReference type="OrthoDB" id="2902336at2"/>
<comment type="caution">
    <text evidence="3">The sequence shown here is derived from an EMBL/GenBank/DDBJ whole genome shotgun (WGS) entry which is preliminary data.</text>
</comment>
<dbReference type="PANTHER" id="PTHR46797:SF1">
    <property type="entry name" value="METHYLPHOSPHONATE SYNTHASE"/>
    <property type="match status" value="1"/>
</dbReference>
<keyword evidence="4" id="KW-1185">Reference proteome</keyword>
<dbReference type="InterPro" id="IPR050807">
    <property type="entry name" value="TransReg_Diox_bact_type"/>
</dbReference>
<protein>
    <submittedName>
        <fullName evidence="3">XRE family transcriptional regulator</fullName>
    </submittedName>
</protein>
<dbReference type="EMBL" id="RAPN01000002">
    <property type="protein sequence ID" value="RKD88253.1"/>
    <property type="molecule type" value="Genomic_DNA"/>
</dbReference>
<dbReference type="InterPro" id="IPR010982">
    <property type="entry name" value="Lambda_DNA-bd_dom_sf"/>
</dbReference>
<dbReference type="AlphaFoldDB" id="A0A419VYD3"/>
<evidence type="ECO:0000313" key="4">
    <source>
        <dbReference type="Proteomes" id="UP000283387"/>
    </source>
</evidence>
<gene>
    <name evidence="3" type="ORF">BC643_3398</name>
</gene>
<sequence>MSTKTRNLLFVNIMNNEDVHYVGKRIKEIRLQKEMKLVDLAIKSGISKGLLSRIENGRTIPSLPVLFNIITTLNENPSSFFETMGQGSNSPFYMLLKKEEYSAIEKEDSVGFNYFSIFSRSFSDFTFNAVLLLLEPDAKREMVTTDGMEFIYLASGNIEYKLGDETISMEEGDSLFFDGRVPHLKINNSEQTARILVIYLLFNK</sequence>
<dbReference type="InterPro" id="IPR013096">
    <property type="entry name" value="Cupin_2"/>
</dbReference>
<proteinExistence type="predicted"/>
<dbReference type="Pfam" id="PF01381">
    <property type="entry name" value="HTH_3"/>
    <property type="match status" value="1"/>
</dbReference>
<evidence type="ECO:0000313" key="3">
    <source>
        <dbReference type="EMBL" id="RKD88253.1"/>
    </source>
</evidence>
<organism evidence="3 4">
    <name type="scientific">Mangrovibacterium diazotrophicum</name>
    <dbReference type="NCBI Taxonomy" id="1261403"/>
    <lineage>
        <taxon>Bacteria</taxon>
        <taxon>Pseudomonadati</taxon>
        <taxon>Bacteroidota</taxon>
        <taxon>Bacteroidia</taxon>
        <taxon>Marinilabiliales</taxon>
        <taxon>Prolixibacteraceae</taxon>
        <taxon>Mangrovibacterium</taxon>
    </lineage>
</organism>
<dbReference type="GO" id="GO:0003677">
    <property type="term" value="F:DNA binding"/>
    <property type="evidence" value="ECO:0007669"/>
    <property type="project" value="UniProtKB-KW"/>
</dbReference>
<dbReference type="CDD" id="cd00093">
    <property type="entry name" value="HTH_XRE"/>
    <property type="match status" value="1"/>
</dbReference>
<dbReference type="InterPro" id="IPR014710">
    <property type="entry name" value="RmlC-like_jellyroll"/>
</dbReference>
<evidence type="ECO:0000259" key="2">
    <source>
        <dbReference type="PROSITE" id="PS50943"/>
    </source>
</evidence>
<dbReference type="SUPFAM" id="SSF51182">
    <property type="entry name" value="RmlC-like cupins"/>
    <property type="match status" value="1"/>
</dbReference>
<feature type="domain" description="HTH cro/C1-type" evidence="2">
    <location>
        <begin position="26"/>
        <end position="80"/>
    </location>
</feature>
<reference evidence="3 4" key="1">
    <citation type="submission" date="2018-09" db="EMBL/GenBank/DDBJ databases">
        <title>Genomic Encyclopedia of Archaeal and Bacterial Type Strains, Phase II (KMG-II): from individual species to whole genera.</title>
        <authorList>
            <person name="Goeker M."/>
        </authorList>
    </citation>
    <scope>NUCLEOTIDE SEQUENCE [LARGE SCALE GENOMIC DNA]</scope>
    <source>
        <strain evidence="3 4">DSM 27148</strain>
    </source>
</reference>
<dbReference type="Gene3D" id="1.10.260.40">
    <property type="entry name" value="lambda repressor-like DNA-binding domains"/>
    <property type="match status" value="1"/>
</dbReference>
<dbReference type="Proteomes" id="UP000283387">
    <property type="component" value="Unassembled WGS sequence"/>
</dbReference>
<dbReference type="PROSITE" id="PS50943">
    <property type="entry name" value="HTH_CROC1"/>
    <property type="match status" value="1"/>
</dbReference>
<dbReference type="SUPFAM" id="SSF47413">
    <property type="entry name" value="lambda repressor-like DNA-binding domains"/>
    <property type="match status" value="1"/>
</dbReference>
<accession>A0A419VYD3</accession>
<dbReference type="SMART" id="SM00530">
    <property type="entry name" value="HTH_XRE"/>
    <property type="match status" value="1"/>
</dbReference>
<dbReference type="PANTHER" id="PTHR46797">
    <property type="entry name" value="HTH-TYPE TRANSCRIPTIONAL REGULATOR"/>
    <property type="match status" value="1"/>
</dbReference>
<dbReference type="InterPro" id="IPR011051">
    <property type="entry name" value="RmlC_Cupin_sf"/>
</dbReference>
<dbReference type="GO" id="GO:0003700">
    <property type="term" value="F:DNA-binding transcription factor activity"/>
    <property type="evidence" value="ECO:0007669"/>
    <property type="project" value="TreeGrafter"/>
</dbReference>
<dbReference type="CDD" id="cd02209">
    <property type="entry name" value="cupin_XRE_C"/>
    <property type="match status" value="1"/>
</dbReference>